<dbReference type="PROSITE" id="PS50235">
    <property type="entry name" value="USP_3"/>
    <property type="match status" value="1"/>
</dbReference>
<feature type="compositionally biased region" description="Basic and acidic residues" evidence="2">
    <location>
        <begin position="16"/>
        <end position="25"/>
    </location>
</feature>
<evidence type="ECO:0000313" key="4">
    <source>
        <dbReference type="EMBL" id="KAK9809383.1"/>
    </source>
</evidence>
<dbReference type="AlphaFoldDB" id="A0AAW1PL82"/>
<reference evidence="4 5" key="1">
    <citation type="journal article" date="2024" name="Nat. Commun.">
        <title>Phylogenomics reveals the evolutionary origins of lichenization in chlorophyte algae.</title>
        <authorList>
            <person name="Puginier C."/>
            <person name="Libourel C."/>
            <person name="Otte J."/>
            <person name="Skaloud P."/>
            <person name="Haon M."/>
            <person name="Grisel S."/>
            <person name="Petersen M."/>
            <person name="Berrin J.G."/>
            <person name="Delaux P.M."/>
            <person name="Dal Grande F."/>
            <person name="Keller J."/>
        </authorList>
    </citation>
    <scope>NUCLEOTIDE SEQUENCE [LARGE SCALE GENOMIC DNA]</scope>
    <source>
        <strain evidence="4 5">SAG 2036</strain>
    </source>
</reference>
<dbReference type="SUPFAM" id="SSF54001">
    <property type="entry name" value="Cysteine proteinases"/>
    <property type="match status" value="1"/>
</dbReference>
<sequence length="707" mass="75836">MAKGKRHKNHRQQQRSSDRARKADIARPVATGSEAPTVADSPAAARPGISTPASGQPVATAAVPPGNERVLGFGNLGNTCFFNSGVQVLTAAPPLIEAYCQQLDVELGPLGGALQHLLQTVHEPNAQAVETGKTAGKSSGQRSSSNVFIPRRLHTAICKAVPRFKGGRQQDSHELMRCLLNGIQAEDEAIARRTPLSEGAEEQQSDSAAQAPIKRLFEGQLGSQMRCCHCQHMHTVPEPFLDLSLPIPTTSPLVTGDTATSSRDARGQPGKVRKGKGVAKAAEEATGSTGPAAAASTAKQRRKDLQKARRSAEKERRKQRRAPSSEASVHATPENGAAEEGVGEEIMVGLGDLFDDSTAYSEARPSSNGANDTAWIDSEEEPDQASHSATLQGCLAAFFATEKVQWECPAEAEERKNRRATTRTSSFASTAQSQGIRERRRAVSFSGQKPGVRSIPGSVEARGTNMHEALQGRASFCRPMRHKGASLLMTATADPLSRDRLVLSLAPHDYDDATTSVLMDTLRGPSVSIGSIEDSDNEDEQSFVAAQASALMDCAADMVRQHGLEAFRQMQEVRLQVEGDQTQRSFQISGQLPGDLGGGLWQYPGAPETPTSPTKDLKSSRTSSPFHTTMEDVPLDAAPDGPRTADKGYCITSAPQLLMLHLKRFRQDARGRLVKVSGHVAFDFNLDLAPYFDAQNASAEHAKYALS</sequence>
<dbReference type="GO" id="GO:0005634">
    <property type="term" value="C:nucleus"/>
    <property type="evidence" value="ECO:0007669"/>
    <property type="project" value="TreeGrafter"/>
</dbReference>
<dbReference type="Proteomes" id="UP001465755">
    <property type="component" value="Unassembled WGS sequence"/>
</dbReference>
<feature type="region of interest" description="Disordered" evidence="2">
    <location>
        <begin position="251"/>
        <end position="342"/>
    </location>
</feature>
<dbReference type="PANTHER" id="PTHR24006">
    <property type="entry name" value="UBIQUITIN CARBOXYL-TERMINAL HYDROLASE"/>
    <property type="match status" value="1"/>
</dbReference>
<dbReference type="PANTHER" id="PTHR24006:SF781">
    <property type="entry name" value="LD34905P"/>
    <property type="match status" value="1"/>
</dbReference>
<dbReference type="InterPro" id="IPR001394">
    <property type="entry name" value="Peptidase_C19_UCH"/>
</dbReference>
<evidence type="ECO:0000256" key="2">
    <source>
        <dbReference type="SAM" id="MobiDB-lite"/>
    </source>
</evidence>
<feature type="compositionally biased region" description="Low complexity" evidence="2">
    <location>
        <begin position="278"/>
        <end position="298"/>
    </location>
</feature>
<protein>
    <recommendedName>
        <fullName evidence="3">USP domain-containing protein</fullName>
    </recommendedName>
</protein>
<dbReference type="GO" id="GO:0016579">
    <property type="term" value="P:protein deubiquitination"/>
    <property type="evidence" value="ECO:0007669"/>
    <property type="project" value="InterPro"/>
</dbReference>
<feature type="compositionally biased region" description="Low complexity" evidence="2">
    <location>
        <begin position="422"/>
        <end position="431"/>
    </location>
</feature>
<dbReference type="InterPro" id="IPR028889">
    <property type="entry name" value="USP"/>
</dbReference>
<proteinExistence type="inferred from homology"/>
<comment type="caution">
    <text evidence="4">The sequence shown here is derived from an EMBL/GenBank/DDBJ whole genome shotgun (WGS) entry which is preliminary data.</text>
</comment>
<name>A0AAW1PL82_9CHLO</name>
<feature type="compositionally biased region" description="Basic residues" evidence="2">
    <location>
        <begin position="1"/>
        <end position="13"/>
    </location>
</feature>
<feature type="compositionally biased region" description="Polar residues" evidence="2">
    <location>
        <begin position="609"/>
        <end position="627"/>
    </location>
</feature>
<organism evidence="4 5">
    <name type="scientific">Symbiochloris irregularis</name>
    <dbReference type="NCBI Taxonomy" id="706552"/>
    <lineage>
        <taxon>Eukaryota</taxon>
        <taxon>Viridiplantae</taxon>
        <taxon>Chlorophyta</taxon>
        <taxon>core chlorophytes</taxon>
        <taxon>Trebouxiophyceae</taxon>
        <taxon>Trebouxiales</taxon>
        <taxon>Trebouxiaceae</taxon>
        <taxon>Symbiochloris</taxon>
    </lineage>
</organism>
<feature type="region of interest" description="Disordered" evidence="2">
    <location>
        <begin position="414"/>
        <end position="459"/>
    </location>
</feature>
<dbReference type="GO" id="GO:0004843">
    <property type="term" value="F:cysteine-type deubiquitinase activity"/>
    <property type="evidence" value="ECO:0007669"/>
    <property type="project" value="InterPro"/>
</dbReference>
<gene>
    <name evidence="4" type="ORF">WJX73_010645</name>
</gene>
<dbReference type="InterPro" id="IPR050164">
    <property type="entry name" value="Peptidase_C19"/>
</dbReference>
<feature type="region of interest" description="Disordered" evidence="2">
    <location>
        <begin position="1"/>
        <end position="61"/>
    </location>
</feature>
<dbReference type="PROSITE" id="PS00972">
    <property type="entry name" value="USP_1"/>
    <property type="match status" value="1"/>
</dbReference>
<evidence type="ECO:0000313" key="5">
    <source>
        <dbReference type="Proteomes" id="UP001465755"/>
    </source>
</evidence>
<dbReference type="InterPro" id="IPR038765">
    <property type="entry name" value="Papain-like_cys_pep_sf"/>
</dbReference>
<dbReference type="GO" id="GO:0005829">
    <property type="term" value="C:cytosol"/>
    <property type="evidence" value="ECO:0007669"/>
    <property type="project" value="TreeGrafter"/>
</dbReference>
<feature type="compositionally biased region" description="Basic and acidic residues" evidence="2">
    <location>
        <begin position="303"/>
        <end position="316"/>
    </location>
</feature>
<dbReference type="Gene3D" id="3.90.70.10">
    <property type="entry name" value="Cysteine proteinases"/>
    <property type="match status" value="2"/>
</dbReference>
<feature type="compositionally biased region" description="Polar residues" evidence="2">
    <location>
        <begin position="251"/>
        <end position="262"/>
    </location>
</feature>
<feature type="domain" description="USP" evidence="3">
    <location>
        <begin position="71"/>
        <end position="707"/>
    </location>
</feature>
<dbReference type="InterPro" id="IPR018200">
    <property type="entry name" value="USP_CS"/>
</dbReference>
<evidence type="ECO:0000259" key="3">
    <source>
        <dbReference type="PROSITE" id="PS50235"/>
    </source>
</evidence>
<accession>A0AAW1PL82</accession>
<keyword evidence="5" id="KW-1185">Reference proteome</keyword>
<comment type="similarity">
    <text evidence="1">Belongs to the peptidase C19 family.</text>
</comment>
<feature type="region of interest" description="Disordered" evidence="2">
    <location>
        <begin position="597"/>
        <end position="641"/>
    </location>
</feature>
<dbReference type="EMBL" id="JALJOQ010000021">
    <property type="protein sequence ID" value="KAK9809383.1"/>
    <property type="molecule type" value="Genomic_DNA"/>
</dbReference>
<evidence type="ECO:0000256" key="1">
    <source>
        <dbReference type="ARBA" id="ARBA00009085"/>
    </source>
</evidence>
<dbReference type="Pfam" id="PF00443">
    <property type="entry name" value="UCH"/>
    <property type="match status" value="1"/>
</dbReference>